<dbReference type="GO" id="GO:0006081">
    <property type="term" value="P:aldehyde metabolic process"/>
    <property type="evidence" value="ECO:0007669"/>
    <property type="project" value="InterPro"/>
</dbReference>
<dbReference type="PANTHER" id="PTHR43570:SF16">
    <property type="entry name" value="ALDEHYDE DEHYDROGENASE TYPE III, ISOFORM Q"/>
    <property type="match status" value="1"/>
</dbReference>
<feature type="domain" description="Aldehyde dehydrogenase" evidence="9">
    <location>
        <begin position="11"/>
        <end position="442"/>
    </location>
</feature>
<dbReference type="InterPro" id="IPR012394">
    <property type="entry name" value="Aldehyde_DH_NAD(P)"/>
</dbReference>
<evidence type="ECO:0000256" key="7">
    <source>
        <dbReference type="RuleBase" id="RU003345"/>
    </source>
</evidence>
<keyword evidence="2 4" id="KW-0560">Oxidoreductase</keyword>
<dbReference type="Gene3D" id="3.40.309.10">
    <property type="entry name" value="Aldehyde Dehydrogenase, Chain A, domain 2"/>
    <property type="match status" value="1"/>
</dbReference>
<reference evidence="10" key="2">
    <citation type="journal article" date="2022" name="Microbiol. Resour. Announc.">
        <title>Whole-Genome Sequence of Entomortierella parvispora E1425, a Mucoromycotan Fungus Associated with Burkholderiaceae-Related Endosymbiotic Bacteria.</title>
        <authorList>
            <person name="Herlambang A."/>
            <person name="Guo Y."/>
            <person name="Takashima Y."/>
            <person name="Narisawa K."/>
            <person name="Ohta H."/>
            <person name="Nishizawa T."/>
        </authorList>
    </citation>
    <scope>NUCLEOTIDE SEQUENCE</scope>
    <source>
        <strain evidence="10">E1425</strain>
    </source>
</reference>
<dbReference type="AlphaFoldDB" id="A0A9P3M1G5"/>
<feature type="active site" evidence="5 6">
    <location>
        <position position="222"/>
    </location>
</feature>
<dbReference type="GO" id="GO:0005737">
    <property type="term" value="C:cytoplasm"/>
    <property type="evidence" value="ECO:0007669"/>
    <property type="project" value="TreeGrafter"/>
</dbReference>
<dbReference type="InterPro" id="IPR029510">
    <property type="entry name" value="Ald_DH_CS_GLU"/>
</dbReference>
<dbReference type="PROSITE" id="PS00687">
    <property type="entry name" value="ALDEHYDE_DEHYDR_GLU"/>
    <property type="match status" value="1"/>
</dbReference>
<dbReference type="Pfam" id="PF00171">
    <property type="entry name" value="Aldedh"/>
    <property type="match status" value="1"/>
</dbReference>
<evidence type="ECO:0000256" key="3">
    <source>
        <dbReference type="ARBA" id="ARBA00023027"/>
    </source>
</evidence>
<dbReference type="EMBL" id="BQFW01000015">
    <property type="protein sequence ID" value="GJJ78369.1"/>
    <property type="molecule type" value="Genomic_DNA"/>
</dbReference>
<dbReference type="SUPFAM" id="SSF53720">
    <property type="entry name" value="ALDH-like"/>
    <property type="match status" value="1"/>
</dbReference>
<sequence>MVVEQILEFHTEAEIRQAINTCQSTFKSGHTRPVEFRRRQLQQLWLLLDDNKDALAQAVYNDLRKARSEFMLGEIVTTLEDINHALENLDKWTKDEYTTPSFINRVGTTCHLRKEPKGAALIISPWNYPVFLCFAPLAGAIAAGCTAIVKPSELSPHSSKLMTELIPKYLDNSAYLVVNGAVTETSLLLEAKWNHIFYTGNGNVAKIIMKAATKDLTSLTLELGGKSPCIIDENCNLAVAAKRVAFGKAFNSGQTCIAPDYVLITEKAEEQFIAELKKSFLELYGENPQNSPDYARMINNRHFHRAMNLLNGSKSGTRVLDGKSDEADLFIPPIVIANCARNDKLMEEELFAPFLPMIRVRDVDDAIEFINSHDDPLVLYIFSTDKKFCNKVMDQTQSGGVLINDTLMHVGETSLPFGGIGPSGMGAYHGKASFDCFTHVRSTMTKGLNPTLEKIMAVRYAPYSEQKLKMGVRVMQTVPRFKKGFIAKYFPWLSMSLIVGVVGLMVLL</sequence>
<dbReference type="FunFam" id="3.40.605.10:FF:000004">
    <property type="entry name" value="Aldehyde dehydrogenase"/>
    <property type="match status" value="1"/>
</dbReference>
<gene>
    <name evidence="10" type="ORF">EMPS_10728</name>
</gene>
<keyword evidence="8" id="KW-1133">Transmembrane helix</keyword>
<name>A0A9P3M1G5_9FUNG</name>
<dbReference type="InterPro" id="IPR016162">
    <property type="entry name" value="Ald_DH_N"/>
</dbReference>
<evidence type="ECO:0000313" key="10">
    <source>
        <dbReference type="EMBL" id="GJJ78369.1"/>
    </source>
</evidence>
<reference evidence="10" key="1">
    <citation type="submission" date="2021-11" db="EMBL/GenBank/DDBJ databases">
        <authorList>
            <person name="Herlambang A."/>
            <person name="Guo Y."/>
            <person name="Takashima Y."/>
            <person name="Nishizawa T."/>
        </authorList>
    </citation>
    <scope>NUCLEOTIDE SEQUENCE</scope>
    <source>
        <strain evidence="10">E1425</strain>
    </source>
</reference>
<evidence type="ECO:0000313" key="11">
    <source>
        <dbReference type="Proteomes" id="UP000827284"/>
    </source>
</evidence>
<keyword evidence="8" id="KW-0472">Membrane</keyword>
<accession>A0A9P3M1G5</accession>
<dbReference type="FunFam" id="3.40.309.10:FF:000003">
    <property type="entry name" value="Aldehyde dehydrogenase"/>
    <property type="match status" value="1"/>
</dbReference>
<feature type="transmembrane region" description="Helical" evidence="8">
    <location>
        <begin position="489"/>
        <end position="507"/>
    </location>
</feature>
<evidence type="ECO:0000256" key="4">
    <source>
        <dbReference type="PIRNR" id="PIRNR036492"/>
    </source>
</evidence>
<dbReference type="InterPro" id="IPR016160">
    <property type="entry name" value="Ald_DH_CS_CYS"/>
</dbReference>
<dbReference type="PIRSF" id="PIRSF036492">
    <property type="entry name" value="ALDH"/>
    <property type="match status" value="1"/>
</dbReference>
<dbReference type="OrthoDB" id="440325at2759"/>
<organism evidence="10 11">
    <name type="scientific">Entomortierella parvispora</name>
    <dbReference type="NCBI Taxonomy" id="205924"/>
    <lineage>
        <taxon>Eukaryota</taxon>
        <taxon>Fungi</taxon>
        <taxon>Fungi incertae sedis</taxon>
        <taxon>Mucoromycota</taxon>
        <taxon>Mortierellomycotina</taxon>
        <taxon>Mortierellomycetes</taxon>
        <taxon>Mortierellales</taxon>
        <taxon>Mortierellaceae</taxon>
        <taxon>Entomortierella</taxon>
    </lineage>
</organism>
<dbReference type="Gene3D" id="3.40.605.10">
    <property type="entry name" value="Aldehyde Dehydrogenase, Chain A, domain 1"/>
    <property type="match status" value="1"/>
</dbReference>
<evidence type="ECO:0000256" key="2">
    <source>
        <dbReference type="ARBA" id="ARBA00023002"/>
    </source>
</evidence>
<proteinExistence type="inferred from homology"/>
<keyword evidence="8" id="KW-0812">Transmembrane</keyword>
<feature type="active site" evidence="5">
    <location>
        <position position="256"/>
    </location>
</feature>
<evidence type="ECO:0000256" key="6">
    <source>
        <dbReference type="PROSITE-ProRule" id="PRU10007"/>
    </source>
</evidence>
<evidence type="ECO:0000256" key="8">
    <source>
        <dbReference type="SAM" id="Phobius"/>
    </source>
</evidence>
<comment type="caution">
    <text evidence="10">The sequence shown here is derived from an EMBL/GenBank/DDBJ whole genome shotgun (WGS) entry which is preliminary data.</text>
</comment>
<comment type="similarity">
    <text evidence="1 4 7">Belongs to the aldehyde dehydrogenase family.</text>
</comment>
<dbReference type="Proteomes" id="UP000827284">
    <property type="component" value="Unassembled WGS sequence"/>
</dbReference>
<keyword evidence="3" id="KW-0520">NAD</keyword>
<protein>
    <recommendedName>
        <fullName evidence="4">Aldehyde dehydrogenase</fullName>
    </recommendedName>
</protein>
<dbReference type="InterPro" id="IPR016161">
    <property type="entry name" value="Ald_DH/histidinol_DH"/>
</dbReference>
<dbReference type="GO" id="GO:0004029">
    <property type="term" value="F:aldehyde dehydrogenase (NAD+) activity"/>
    <property type="evidence" value="ECO:0007669"/>
    <property type="project" value="TreeGrafter"/>
</dbReference>
<evidence type="ECO:0000259" key="9">
    <source>
        <dbReference type="Pfam" id="PF00171"/>
    </source>
</evidence>
<dbReference type="InterPro" id="IPR016163">
    <property type="entry name" value="Ald_DH_C"/>
</dbReference>
<dbReference type="PANTHER" id="PTHR43570">
    <property type="entry name" value="ALDEHYDE DEHYDROGENASE"/>
    <property type="match status" value="1"/>
</dbReference>
<evidence type="ECO:0000256" key="5">
    <source>
        <dbReference type="PIRSR" id="PIRSR036492-1"/>
    </source>
</evidence>
<dbReference type="PROSITE" id="PS00070">
    <property type="entry name" value="ALDEHYDE_DEHYDR_CYS"/>
    <property type="match status" value="1"/>
</dbReference>
<keyword evidence="11" id="KW-1185">Reference proteome</keyword>
<evidence type="ECO:0000256" key="1">
    <source>
        <dbReference type="ARBA" id="ARBA00009986"/>
    </source>
</evidence>
<dbReference type="InterPro" id="IPR015590">
    <property type="entry name" value="Aldehyde_DH_dom"/>
</dbReference>